<proteinExistence type="predicted"/>
<evidence type="ECO:0008006" key="3">
    <source>
        <dbReference type="Google" id="ProtNLM"/>
    </source>
</evidence>
<dbReference type="InterPro" id="IPR016130">
    <property type="entry name" value="Tyr_Pase_AS"/>
</dbReference>
<dbReference type="PANTHER" id="PTHR31126:SF1">
    <property type="entry name" value="TYROSINE SPECIFIC PROTEIN PHOSPHATASES DOMAIN-CONTAINING PROTEIN"/>
    <property type="match status" value="1"/>
</dbReference>
<reference evidence="1 2" key="1">
    <citation type="journal article" date="2024" name="Commun. Biol.">
        <title>Comparative genomic analysis of thermophilic fungi reveals convergent evolutionary adaptations and gene losses.</title>
        <authorList>
            <person name="Steindorff A.S."/>
            <person name="Aguilar-Pontes M.V."/>
            <person name="Robinson A.J."/>
            <person name="Andreopoulos B."/>
            <person name="LaButti K."/>
            <person name="Kuo A."/>
            <person name="Mondo S."/>
            <person name="Riley R."/>
            <person name="Otillar R."/>
            <person name="Haridas S."/>
            <person name="Lipzen A."/>
            <person name="Grimwood J."/>
            <person name="Schmutz J."/>
            <person name="Clum A."/>
            <person name="Reid I.D."/>
            <person name="Moisan M.C."/>
            <person name="Butler G."/>
            <person name="Nguyen T.T.M."/>
            <person name="Dewar K."/>
            <person name="Conant G."/>
            <person name="Drula E."/>
            <person name="Henrissat B."/>
            <person name="Hansel C."/>
            <person name="Singer S."/>
            <person name="Hutchinson M.I."/>
            <person name="de Vries R.P."/>
            <person name="Natvig D.O."/>
            <person name="Powell A.J."/>
            <person name="Tsang A."/>
            <person name="Grigoriev I.V."/>
        </authorList>
    </citation>
    <scope>NUCLEOTIDE SEQUENCE [LARGE SCALE GENOMIC DNA]</scope>
    <source>
        <strain evidence="1 2">CBS 494.80</strain>
    </source>
</reference>
<protein>
    <recommendedName>
        <fullName evidence="3">Tyrosine specific protein phosphatases domain-containing protein</fullName>
    </recommendedName>
</protein>
<dbReference type="Proteomes" id="UP001595075">
    <property type="component" value="Unassembled WGS sequence"/>
</dbReference>
<dbReference type="SUPFAM" id="SSF52799">
    <property type="entry name" value="(Phosphotyrosine protein) phosphatases II"/>
    <property type="match status" value="1"/>
</dbReference>
<organism evidence="1 2">
    <name type="scientific">Oculimacula yallundae</name>
    <dbReference type="NCBI Taxonomy" id="86028"/>
    <lineage>
        <taxon>Eukaryota</taxon>
        <taxon>Fungi</taxon>
        <taxon>Dikarya</taxon>
        <taxon>Ascomycota</taxon>
        <taxon>Pezizomycotina</taxon>
        <taxon>Leotiomycetes</taxon>
        <taxon>Helotiales</taxon>
        <taxon>Ploettnerulaceae</taxon>
        <taxon>Oculimacula</taxon>
    </lineage>
</organism>
<comment type="caution">
    <text evidence="1">The sequence shown here is derived from an EMBL/GenBank/DDBJ whole genome shotgun (WGS) entry which is preliminary data.</text>
</comment>
<dbReference type="EMBL" id="JAZHXI010000014">
    <property type="protein sequence ID" value="KAL2064204.1"/>
    <property type="molecule type" value="Genomic_DNA"/>
</dbReference>
<evidence type="ECO:0000313" key="2">
    <source>
        <dbReference type="Proteomes" id="UP001595075"/>
    </source>
</evidence>
<accession>A0ABR4C4G6</accession>
<sequence length="304" mass="33161">MTSSQAEIQPPFVDIPGLANFRDIGGWPIENDKGIVTGTVRKGIFYRGPDTTTVTDEGVEKLRALGVTTDFDLRSKGQIEKAGGFKDLEGIERVWCPAFPDGEYSPEKAANRYVLYASDGTEGIVEAFTEILTHGAPACRTMLLHVASQPPSSPKACYIHCTTGNNRSGVFVGIIFSLLGASPSTIAEEYALSDIGLAPIRETVVDRLMKSPVFARSGGGGRERAERMVGARKESMLAMLEMVEKTWGSAEGYVKTMCGLTDEEIAKVRKVMIRSNVVATERRKSRAWETSKEILNRLRNAFSG</sequence>
<dbReference type="InterPro" id="IPR029021">
    <property type="entry name" value="Prot-tyrosine_phosphatase-like"/>
</dbReference>
<dbReference type="PANTHER" id="PTHR31126">
    <property type="entry name" value="TYROSINE-PROTEIN PHOSPHATASE"/>
    <property type="match status" value="1"/>
</dbReference>
<dbReference type="PROSITE" id="PS00383">
    <property type="entry name" value="TYR_PHOSPHATASE_1"/>
    <property type="match status" value="1"/>
</dbReference>
<keyword evidence="2" id="KW-1185">Reference proteome</keyword>
<dbReference type="Gene3D" id="3.90.190.10">
    <property type="entry name" value="Protein tyrosine phosphatase superfamily"/>
    <property type="match status" value="1"/>
</dbReference>
<name>A0ABR4C4G6_9HELO</name>
<gene>
    <name evidence="1" type="ORF">VTL71DRAFT_4698</name>
</gene>
<dbReference type="Pfam" id="PF13350">
    <property type="entry name" value="Y_phosphatase3"/>
    <property type="match status" value="1"/>
</dbReference>
<evidence type="ECO:0000313" key="1">
    <source>
        <dbReference type="EMBL" id="KAL2064204.1"/>
    </source>
</evidence>
<dbReference type="InterPro" id="IPR026893">
    <property type="entry name" value="Tyr/Ser_Pase_IphP-type"/>
</dbReference>